<dbReference type="Pfam" id="PF13276">
    <property type="entry name" value="HTH_21"/>
    <property type="match status" value="1"/>
</dbReference>
<dbReference type="SUPFAM" id="SSF53098">
    <property type="entry name" value="Ribonuclease H-like"/>
    <property type="match status" value="1"/>
</dbReference>
<dbReference type="InterPro" id="IPR025948">
    <property type="entry name" value="HTH-like_dom"/>
</dbReference>
<dbReference type="InterPro" id="IPR048020">
    <property type="entry name" value="Transpos_IS3"/>
</dbReference>
<dbReference type="GO" id="GO:0003676">
    <property type="term" value="F:nucleic acid binding"/>
    <property type="evidence" value="ECO:0007669"/>
    <property type="project" value="InterPro"/>
</dbReference>
<dbReference type="InterPro" id="IPR050900">
    <property type="entry name" value="Transposase_IS3/IS150/IS904"/>
</dbReference>
<evidence type="ECO:0000256" key="1">
    <source>
        <dbReference type="SAM" id="MobiDB-lite"/>
    </source>
</evidence>
<feature type="compositionally biased region" description="Basic residues" evidence="1">
    <location>
        <begin position="85"/>
        <end position="94"/>
    </location>
</feature>
<protein>
    <submittedName>
        <fullName evidence="3">Integrase core domain protein</fullName>
    </submittedName>
</protein>
<feature type="domain" description="Integrase catalytic" evidence="2">
    <location>
        <begin position="114"/>
        <end position="278"/>
    </location>
</feature>
<accession>A0A1J5P9A9</accession>
<evidence type="ECO:0000259" key="2">
    <source>
        <dbReference type="PROSITE" id="PS50994"/>
    </source>
</evidence>
<dbReference type="InterPro" id="IPR036397">
    <property type="entry name" value="RNaseH_sf"/>
</dbReference>
<comment type="caution">
    <text evidence="3">The sequence shown here is derived from an EMBL/GenBank/DDBJ whole genome shotgun (WGS) entry which is preliminary data.</text>
</comment>
<gene>
    <name evidence="3" type="ORF">GALL_510860</name>
</gene>
<dbReference type="InterPro" id="IPR012337">
    <property type="entry name" value="RNaseH-like_sf"/>
</dbReference>
<dbReference type="PANTHER" id="PTHR46889">
    <property type="entry name" value="TRANSPOSASE INSF FOR INSERTION SEQUENCE IS3B-RELATED"/>
    <property type="match status" value="1"/>
</dbReference>
<dbReference type="InterPro" id="IPR001584">
    <property type="entry name" value="Integrase_cat-core"/>
</dbReference>
<dbReference type="EMBL" id="MLJW01005994">
    <property type="protein sequence ID" value="OIQ67336.1"/>
    <property type="molecule type" value="Genomic_DNA"/>
</dbReference>
<dbReference type="PROSITE" id="PS50994">
    <property type="entry name" value="INTEGRASE"/>
    <property type="match status" value="1"/>
</dbReference>
<dbReference type="Pfam" id="PF13333">
    <property type="entry name" value="rve_2"/>
    <property type="match status" value="1"/>
</dbReference>
<organism evidence="3">
    <name type="scientific">mine drainage metagenome</name>
    <dbReference type="NCBI Taxonomy" id="410659"/>
    <lineage>
        <taxon>unclassified sequences</taxon>
        <taxon>metagenomes</taxon>
        <taxon>ecological metagenomes</taxon>
    </lineage>
</organism>
<name>A0A1J5P9A9_9ZZZZ</name>
<dbReference type="AlphaFoldDB" id="A0A1J5P9A9"/>
<dbReference type="GO" id="GO:0015074">
    <property type="term" value="P:DNA integration"/>
    <property type="evidence" value="ECO:0007669"/>
    <property type="project" value="InterPro"/>
</dbReference>
<dbReference type="Pfam" id="PF00665">
    <property type="entry name" value="rve"/>
    <property type="match status" value="1"/>
</dbReference>
<sequence>MKGEHNIRMLCELLEVSRSGYYRWETAAPSARERRDNELAGHIVQAHEQSRRNYGAPRIVEELKDHDIKISKRRCARIMAEHGIRGKKKQRRRPQTTDSRHAHRPAPNLLPAAKVTGPNQAWMTDITYIGTDEGWLYLAAILDVWSRKVVGWAAGPTLHVSLVLAALAQARRNRRPPPGLLHHSDQGVQYACNDYRDKLAAADMICSMSRRGNCYDNAAMESFWSTLKTETGLDAATPISRRAADLIVFDYIETFYNPKRRHSSLGYLSPVAFEKLTAKNQIKAA</sequence>
<dbReference type="Gene3D" id="3.30.420.10">
    <property type="entry name" value="Ribonuclease H-like superfamily/Ribonuclease H"/>
    <property type="match status" value="1"/>
</dbReference>
<dbReference type="PANTHER" id="PTHR46889:SF4">
    <property type="entry name" value="TRANSPOSASE INSO FOR INSERTION SEQUENCE ELEMENT IS911B-RELATED"/>
    <property type="match status" value="1"/>
</dbReference>
<evidence type="ECO:0000313" key="3">
    <source>
        <dbReference type="EMBL" id="OIQ67336.1"/>
    </source>
</evidence>
<proteinExistence type="predicted"/>
<feature type="region of interest" description="Disordered" evidence="1">
    <location>
        <begin position="81"/>
        <end position="114"/>
    </location>
</feature>
<dbReference type="NCBIfam" id="NF033516">
    <property type="entry name" value="transpos_IS3"/>
    <property type="match status" value="1"/>
</dbReference>
<reference evidence="3" key="1">
    <citation type="submission" date="2016-10" db="EMBL/GenBank/DDBJ databases">
        <title>Sequence of Gallionella enrichment culture.</title>
        <authorList>
            <person name="Poehlein A."/>
            <person name="Muehling M."/>
            <person name="Daniel R."/>
        </authorList>
    </citation>
    <scope>NUCLEOTIDE SEQUENCE</scope>
</reference>